<name>A0AAW9QS04_9CHRO</name>
<dbReference type="AlphaFoldDB" id="A0AAW9QS04"/>
<dbReference type="Proteomes" id="UP001328733">
    <property type="component" value="Unassembled WGS sequence"/>
</dbReference>
<accession>A0AAW9QS04</accession>
<comment type="caution">
    <text evidence="1">The sequence shown here is derived from an EMBL/GenBank/DDBJ whole genome shotgun (WGS) entry which is preliminary data.</text>
</comment>
<dbReference type="RefSeq" id="WP_332867120.1">
    <property type="nucleotide sequence ID" value="NZ_JBAFSM010000054.1"/>
</dbReference>
<reference evidence="1 2" key="1">
    <citation type="submission" date="2024-01" db="EMBL/GenBank/DDBJ databases">
        <title>Genomic insights into the taxonomy and metabolism of the cyanobacterium Pannus brasiliensis CCIBt3594.</title>
        <authorList>
            <person name="Machado M."/>
            <person name="Botero N.B."/>
            <person name="Andreote A.P.D."/>
            <person name="Feitosa A.M.T."/>
            <person name="Popin R."/>
            <person name="Sivonen K."/>
            <person name="Fiore M.F."/>
        </authorList>
    </citation>
    <scope>NUCLEOTIDE SEQUENCE [LARGE SCALE GENOMIC DNA]</scope>
    <source>
        <strain evidence="1 2">CCIBt3594</strain>
    </source>
</reference>
<proteinExistence type="predicted"/>
<sequence>MNDDRSREQFLQALQLCQSLVNFPRKPSTYPCEAIELFCEVGKSPTRLLELVSEYEAEVTQADRAVESYARGIDNWKGENCPFGMKDHCDILHFFLNVKSKRFTFFRGRNFTPQLICDFLQEWKGIDLTSLLVESPSSLLPN</sequence>
<gene>
    <name evidence="1" type="ORF">V0288_21110</name>
</gene>
<dbReference type="EMBL" id="JBAFSM010000054">
    <property type="protein sequence ID" value="MEG3439640.1"/>
    <property type="molecule type" value="Genomic_DNA"/>
</dbReference>
<keyword evidence="2" id="KW-1185">Reference proteome</keyword>
<protein>
    <submittedName>
        <fullName evidence="1">Uncharacterized protein</fullName>
    </submittedName>
</protein>
<evidence type="ECO:0000313" key="1">
    <source>
        <dbReference type="EMBL" id="MEG3439640.1"/>
    </source>
</evidence>
<evidence type="ECO:0000313" key="2">
    <source>
        <dbReference type="Proteomes" id="UP001328733"/>
    </source>
</evidence>
<organism evidence="1 2">
    <name type="scientific">Pannus brasiliensis CCIBt3594</name>
    <dbReference type="NCBI Taxonomy" id="1427578"/>
    <lineage>
        <taxon>Bacteria</taxon>
        <taxon>Bacillati</taxon>
        <taxon>Cyanobacteriota</taxon>
        <taxon>Cyanophyceae</taxon>
        <taxon>Oscillatoriophycideae</taxon>
        <taxon>Chroococcales</taxon>
        <taxon>Microcystaceae</taxon>
        <taxon>Pannus</taxon>
    </lineage>
</organism>